<keyword evidence="2" id="KW-1185">Reference proteome</keyword>
<comment type="caution">
    <text evidence="1">The sequence shown here is derived from an EMBL/GenBank/DDBJ whole genome shotgun (WGS) entry which is preliminary data.</text>
</comment>
<name>A0ABQ9JQD1_9CUCU</name>
<dbReference type="Proteomes" id="UP001162164">
    <property type="component" value="Unassembled WGS sequence"/>
</dbReference>
<accession>A0ABQ9JQD1</accession>
<evidence type="ECO:0000313" key="1">
    <source>
        <dbReference type="EMBL" id="KAJ8980431.1"/>
    </source>
</evidence>
<evidence type="ECO:0008006" key="3">
    <source>
        <dbReference type="Google" id="ProtNLM"/>
    </source>
</evidence>
<dbReference type="InterPro" id="IPR043502">
    <property type="entry name" value="DNA/RNA_pol_sf"/>
</dbReference>
<dbReference type="SUPFAM" id="SSF56672">
    <property type="entry name" value="DNA/RNA polymerases"/>
    <property type="match status" value="1"/>
</dbReference>
<dbReference type="PANTHER" id="PTHR47331:SF5">
    <property type="entry name" value="RIBONUCLEASE H"/>
    <property type="match status" value="1"/>
</dbReference>
<dbReference type="PANTHER" id="PTHR47331">
    <property type="entry name" value="PHD-TYPE DOMAIN-CONTAINING PROTEIN"/>
    <property type="match status" value="1"/>
</dbReference>
<gene>
    <name evidence="1" type="ORF">NQ317_018823</name>
</gene>
<proteinExistence type="predicted"/>
<protein>
    <recommendedName>
        <fullName evidence="3">Peptidase aspartic putative domain-containing protein</fullName>
    </recommendedName>
</protein>
<organism evidence="1 2">
    <name type="scientific">Molorchus minor</name>
    <dbReference type="NCBI Taxonomy" id="1323400"/>
    <lineage>
        <taxon>Eukaryota</taxon>
        <taxon>Metazoa</taxon>
        <taxon>Ecdysozoa</taxon>
        <taxon>Arthropoda</taxon>
        <taxon>Hexapoda</taxon>
        <taxon>Insecta</taxon>
        <taxon>Pterygota</taxon>
        <taxon>Neoptera</taxon>
        <taxon>Endopterygota</taxon>
        <taxon>Coleoptera</taxon>
        <taxon>Polyphaga</taxon>
        <taxon>Cucujiformia</taxon>
        <taxon>Chrysomeloidea</taxon>
        <taxon>Cerambycidae</taxon>
        <taxon>Lamiinae</taxon>
        <taxon>Monochamini</taxon>
        <taxon>Molorchus</taxon>
    </lineage>
</organism>
<sequence length="703" mass="80313">MSLTSLFDQLETQLRALETLGVTSDKYAAMLYPLVESALPEDILIVWERHRNNLKTTKYIFLKAEVESAERVKLARTSFVTEIESKGSNRNHVTNKVSQQEQRDSKLYTAATLLSVGSGGNKRFINICLFCDSKSHASKDYFKARSLSHNQKVDIVSKKNACFACLKTNHHIKRCKAFIKCIICGRKHYPILCVDLSKSKVNENQSKGIKENKCNEEVQNENTLVSSNAQCTLLQTVAVRIVSQDSSKVVRALLDSASQRSYIFSDCAKNLNLQVVDSERIIQSVFGGVQLSPTSHILYNLELQNIDGSFKCMIKALEQSKICNYTVRFENSDMIDELRVRNTIINDVYVESDEISLLLGADIYGKLLTGKIESLKNDLVAIETYLGWTLIGGYQENNSKLNTLCCFNDISILDLWSLEVLGIKDPIYVKKRDIIEAEVMKRFTETIIFNRNNRYEVELAWIDDRSTLLNNKELAKSRLLSTTKKLNTLNKYIEYNKVFEEWKELGIIEEVEVSDKVDESLCRINVEHYIPHHPVIKESHATTKIRPVFDASTKDRNNNSLNNCLEKGPNLLELIPDILLKFRVGLIGVISDIKKAFLQKSVSPKDRDVLRFLWWSEKDKEKIKIYRHTRVVFGVSSSPFLLAATIGYHLDRAPKHLNKTAMKLKESFYVDNCVTSVDNKYELKQFINDSKTLMELANFDLSV</sequence>
<evidence type="ECO:0000313" key="2">
    <source>
        <dbReference type="Proteomes" id="UP001162164"/>
    </source>
</evidence>
<dbReference type="EMBL" id="JAPWTJ010000262">
    <property type="protein sequence ID" value="KAJ8980431.1"/>
    <property type="molecule type" value="Genomic_DNA"/>
</dbReference>
<reference evidence="1" key="1">
    <citation type="journal article" date="2023" name="Insect Mol. Biol.">
        <title>Genome sequencing provides insights into the evolution of gene families encoding plant cell wall-degrading enzymes in longhorned beetles.</title>
        <authorList>
            <person name="Shin N.R."/>
            <person name="Okamura Y."/>
            <person name="Kirsch R."/>
            <person name="Pauchet Y."/>
        </authorList>
    </citation>
    <scope>NUCLEOTIDE SEQUENCE</scope>
    <source>
        <strain evidence="1">MMC_N1</strain>
    </source>
</reference>